<keyword evidence="2" id="KW-1185">Reference proteome</keyword>
<accession>A0ACB9IIS5</accession>
<organism evidence="1 2">
    <name type="scientific">Smallanthus sonchifolius</name>
    <dbReference type="NCBI Taxonomy" id="185202"/>
    <lineage>
        <taxon>Eukaryota</taxon>
        <taxon>Viridiplantae</taxon>
        <taxon>Streptophyta</taxon>
        <taxon>Embryophyta</taxon>
        <taxon>Tracheophyta</taxon>
        <taxon>Spermatophyta</taxon>
        <taxon>Magnoliopsida</taxon>
        <taxon>eudicotyledons</taxon>
        <taxon>Gunneridae</taxon>
        <taxon>Pentapetalae</taxon>
        <taxon>asterids</taxon>
        <taxon>campanulids</taxon>
        <taxon>Asterales</taxon>
        <taxon>Asteraceae</taxon>
        <taxon>Asteroideae</taxon>
        <taxon>Heliantheae alliance</taxon>
        <taxon>Millerieae</taxon>
        <taxon>Smallanthus</taxon>
    </lineage>
</organism>
<reference evidence="2" key="1">
    <citation type="journal article" date="2022" name="Mol. Ecol. Resour.">
        <title>The genomes of chicory, endive, great burdock and yacon provide insights into Asteraceae palaeo-polyploidization history and plant inulin production.</title>
        <authorList>
            <person name="Fan W."/>
            <person name="Wang S."/>
            <person name="Wang H."/>
            <person name="Wang A."/>
            <person name="Jiang F."/>
            <person name="Liu H."/>
            <person name="Zhao H."/>
            <person name="Xu D."/>
            <person name="Zhang Y."/>
        </authorList>
    </citation>
    <scope>NUCLEOTIDE SEQUENCE [LARGE SCALE GENOMIC DNA]</scope>
    <source>
        <strain evidence="2">cv. Yunnan</strain>
    </source>
</reference>
<evidence type="ECO:0000313" key="1">
    <source>
        <dbReference type="EMBL" id="KAI3807696.1"/>
    </source>
</evidence>
<reference evidence="1 2" key="2">
    <citation type="journal article" date="2022" name="Mol. Ecol. Resour.">
        <title>The genomes of chicory, endive, great burdock and yacon provide insights into Asteraceae paleo-polyploidization history and plant inulin production.</title>
        <authorList>
            <person name="Fan W."/>
            <person name="Wang S."/>
            <person name="Wang H."/>
            <person name="Wang A."/>
            <person name="Jiang F."/>
            <person name="Liu H."/>
            <person name="Zhao H."/>
            <person name="Xu D."/>
            <person name="Zhang Y."/>
        </authorList>
    </citation>
    <scope>NUCLEOTIDE SEQUENCE [LARGE SCALE GENOMIC DNA]</scope>
    <source>
        <strain evidence="2">cv. Yunnan</strain>
        <tissue evidence="1">Leaves</tissue>
    </source>
</reference>
<sequence length="140" mass="15179">MAVVIDGLHGSGVGFDRARRRRCWCSGGELESIQGKIPPNTALSNPTPLPWRPSITTATASASPPNGPVKPDTATVEAVDYHLHYTSVDLLIPFCISVFERMKRKVDEDDDVFDGEETALPQVALEKKGWVAGISDVFGE</sequence>
<name>A0ACB9IIS5_9ASTR</name>
<dbReference type="Proteomes" id="UP001056120">
    <property type="component" value="Linkage Group LG08"/>
</dbReference>
<comment type="caution">
    <text evidence="1">The sequence shown here is derived from an EMBL/GenBank/DDBJ whole genome shotgun (WGS) entry which is preliminary data.</text>
</comment>
<evidence type="ECO:0000313" key="2">
    <source>
        <dbReference type="Proteomes" id="UP001056120"/>
    </source>
</evidence>
<dbReference type="EMBL" id="CM042025">
    <property type="protein sequence ID" value="KAI3807696.1"/>
    <property type="molecule type" value="Genomic_DNA"/>
</dbReference>
<protein>
    <submittedName>
        <fullName evidence="1">Uncharacterized protein</fullName>
    </submittedName>
</protein>
<gene>
    <name evidence="1" type="ORF">L1987_23630</name>
</gene>
<proteinExistence type="predicted"/>